<evidence type="ECO:0000313" key="2">
    <source>
        <dbReference type="EMBL" id="APX73210.1"/>
    </source>
</evidence>
<dbReference type="EMBL" id="CP019323">
    <property type="protein sequence ID" value="APX73210.1"/>
    <property type="molecule type" value="Genomic_DNA"/>
</dbReference>
<dbReference type="AlphaFoldDB" id="A0A1P8Q5V2"/>
<dbReference type="RefSeq" id="WP_076618249.1">
    <property type="nucleotide sequence ID" value="NZ_CP019323.1"/>
</dbReference>
<dbReference type="KEGG" id="lalw:BTM29_11910"/>
<dbReference type="PANTHER" id="PTHR43355">
    <property type="entry name" value="FLAVIN REDUCTASE (NADPH)"/>
    <property type="match status" value="1"/>
</dbReference>
<keyword evidence="3" id="KW-1185">Reference proteome</keyword>
<dbReference type="Gene3D" id="3.40.50.720">
    <property type="entry name" value="NAD(P)-binding Rossmann-like Domain"/>
    <property type="match status" value="1"/>
</dbReference>
<sequence length="198" mass="21691">MENVLIIGATGSIGSIVRKNLLESSDSHLTLFVRDTSKIKDVNIERESVVSGDAAKISDINSAIEDQDIVFVSVTGNLPEIAQNIVTAMDDEAVQRIIFISSMGIYNEVNSDGDSNNISSALIPYRKAADVIEQSDLDSTIIRPSWFDDELDTNYQLTFKGETFVGRNVSRNSVADLATRIINEPTLYENESLGISRA</sequence>
<evidence type="ECO:0000259" key="1">
    <source>
        <dbReference type="Pfam" id="PF13460"/>
    </source>
</evidence>
<dbReference type="Pfam" id="PF13460">
    <property type="entry name" value="NAD_binding_10"/>
    <property type="match status" value="1"/>
</dbReference>
<dbReference type="STRING" id="1847728.BTM29_11910"/>
<proteinExistence type="predicted"/>
<dbReference type="InterPro" id="IPR036291">
    <property type="entry name" value="NAD(P)-bd_dom_sf"/>
</dbReference>
<dbReference type="GO" id="GO:0004074">
    <property type="term" value="F:biliverdin reductase [NAD(P)H] activity"/>
    <property type="evidence" value="ECO:0007669"/>
    <property type="project" value="TreeGrafter"/>
</dbReference>
<dbReference type="SUPFAM" id="SSF51735">
    <property type="entry name" value="NAD(P)-binding Rossmann-fold domains"/>
    <property type="match status" value="1"/>
</dbReference>
<feature type="domain" description="NAD(P)-binding" evidence="1">
    <location>
        <begin position="8"/>
        <end position="185"/>
    </location>
</feature>
<accession>A0A1P8Q5V2</accession>
<dbReference type="OrthoDB" id="9803892at2"/>
<organism evidence="2 3">
    <name type="scientific">Companilactobacillus allii</name>
    <dbReference type="NCBI Taxonomy" id="1847728"/>
    <lineage>
        <taxon>Bacteria</taxon>
        <taxon>Bacillati</taxon>
        <taxon>Bacillota</taxon>
        <taxon>Bacilli</taxon>
        <taxon>Lactobacillales</taxon>
        <taxon>Lactobacillaceae</taxon>
        <taxon>Companilactobacillus</taxon>
    </lineage>
</organism>
<dbReference type="Proteomes" id="UP000187499">
    <property type="component" value="Chromosome"/>
</dbReference>
<protein>
    <recommendedName>
        <fullName evidence="1">NAD(P)-binding domain-containing protein</fullName>
    </recommendedName>
</protein>
<dbReference type="GO" id="GO:0042602">
    <property type="term" value="F:riboflavin reductase (NADPH) activity"/>
    <property type="evidence" value="ECO:0007669"/>
    <property type="project" value="TreeGrafter"/>
</dbReference>
<gene>
    <name evidence="2" type="ORF">BTM29_11910</name>
</gene>
<reference evidence="3" key="1">
    <citation type="submission" date="2016-12" db="EMBL/GenBank/DDBJ databases">
        <authorList>
            <person name="Jung M.Y."/>
            <person name="Lee S.H."/>
        </authorList>
    </citation>
    <scope>NUCLEOTIDE SEQUENCE [LARGE SCALE GENOMIC DNA]</scope>
    <source>
        <strain evidence="3">WiKim39</strain>
    </source>
</reference>
<name>A0A1P8Q5V2_9LACO</name>
<dbReference type="InterPro" id="IPR051606">
    <property type="entry name" value="Polyketide_Oxido-like"/>
</dbReference>
<evidence type="ECO:0000313" key="3">
    <source>
        <dbReference type="Proteomes" id="UP000187499"/>
    </source>
</evidence>
<dbReference type="PANTHER" id="PTHR43355:SF2">
    <property type="entry name" value="FLAVIN REDUCTASE (NADPH)"/>
    <property type="match status" value="1"/>
</dbReference>
<dbReference type="InterPro" id="IPR016040">
    <property type="entry name" value="NAD(P)-bd_dom"/>
</dbReference>